<keyword evidence="11" id="KW-0966">Cell projection</keyword>
<reference evidence="11 12" key="1">
    <citation type="submission" date="2016-11" db="EMBL/GenBank/DDBJ databases">
        <title>Trade-off between light-utilization and light-protection in marine flavobacteria.</title>
        <authorList>
            <person name="Kumagai Y."/>
        </authorList>
    </citation>
    <scope>NUCLEOTIDE SEQUENCE [LARGE SCALE GENOMIC DNA]</scope>
    <source>
        <strain evidence="11 12">NBRC 107125</strain>
    </source>
</reference>
<dbReference type="SUPFAM" id="SSF103088">
    <property type="entry name" value="OmpA-like"/>
    <property type="match status" value="1"/>
</dbReference>
<proteinExistence type="inferred from homology"/>
<feature type="transmembrane region" description="Helical" evidence="9">
    <location>
        <begin position="19"/>
        <end position="40"/>
    </location>
</feature>
<organism evidence="11 12">
    <name type="scientific">Oceanicoccus sagamiensis</name>
    <dbReference type="NCBI Taxonomy" id="716816"/>
    <lineage>
        <taxon>Bacteria</taxon>
        <taxon>Pseudomonadati</taxon>
        <taxon>Pseudomonadota</taxon>
        <taxon>Gammaproteobacteria</taxon>
        <taxon>Cellvibrionales</taxon>
        <taxon>Spongiibacteraceae</taxon>
        <taxon>Oceanicoccus</taxon>
    </lineage>
</organism>
<dbReference type="Proteomes" id="UP000193450">
    <property type="component" value="Chromosome"/>
</dbReference>
<dbReference type="Pfam" id="PF13677">
    <property type="entry name" value="MotB_plug"/>
    <property type="match status" value="1"/>
</dbReference>
<keyword evidence="5 9" id="KW-1133">Transmembrane helix</keyword>
<keyword evidence="8" id="KW-0175">Coiled coil</keyword>
<keyword evidence="4 9" id="KW-0812">Transmembrane</keyword>
<protein>
    <submittedName>
        <fullName evidence="11">Flagellar motor protein MotB</fullName>
    </submittedName>
</protein>
<evidence type="ECO:0000313" key="12">
    <source>
        <dbReference type="Proteomes" id="UP000193450"/>
    </source>
</evidence>
<name>A0A1X9N6Z0_9GAMM</name>
<comment type="similarity">
    <text evidence="2">Belongs to the MotB family.</text>
</comment>
<evidence type="ECO:0000256" key="1">
    <source>
        <dbReference type="ARBA" id="ARBA00004162"/>
    </source>
</evidence>
<evidence type="ECO:0000256" key="4">
    <source>
        <dbReference type="ARBA" id="ARBA00022692"/>
    </source>
</evidence>
<dbReference type="EMBL" id="CP019343">
    <property type="protein sequence ID" value="ARN73466.1"/>
    <property type="molecule type" value="Genomic_DNA"/>
</dbReference>
<evidence type="ECO:0000259" key="10">
    <source>
        <dbReference type="PROSITE" id="PS51123"/>
    </source>
</evidence>
<dbReference type="Gene3D" id="3.30.1330.60">
    <property type="entry name" value="OmpA-like domain"/>
    <property type="match status" value="1"/>
</dbReference>
<keyword evidence="6 7" id="KW-0472">Membrane</keyword>
<keyword evidence="12" id="KW-1185">Reference proteome</keyword>
<dbReference type="InterPro" id="IPR036737">
    <property type="entry name" value="OmpA-like_sf"/>
</dbReference>
<accession>A0A1X9N6Z0</accession>
<dbReference type="STRING" id="716816.BST96_04655"/>
<evidence type="ECO:0000313" key="11">
    <source>
        <dbReference type="EMBL" id="ARN73466.1"/>
    </source>
</evidence>
<dbReference type="NCBIfam" id="NF006508">
    <property type="entry name" value="PRK08944.1"/>
    <property type="match status" value="1"/>
</dbReference>
<feature type="coiled-coil region" evidence="8">
    <location>
        <begin position="144"/>
        <end position="175"/>
    </location>
</feature>
<gene>
    <name evidence="11" type="ORF">BST96_04655</name>
</gene>
<evidence type="ECO:0000256" key="6">
    <source>
        <dbReference type="ARBA" id="ARBA00023136"/>
    </source>
</evidence>
<evidence type="ECO:0000256" key="9">
    <source>
        <dbReference type="SAM" id="Phobius"/>
    </source>
</evidence>
<dbReference type="AlphaFoldDB" id="A0A1X9N6Z0"/>
<keyword evidence="11" id="KW-0969">Cilium</keyword>
<dbReference type="PANTHER" id="PTHR30329:SF21">
    <property type="entry name" value="LIPOPROTEIN YIAD-RELATED"/>
    <property type="match status" value="1"/>
</dbReference>
<dbReference type="KEGG" id="osg:BST96_04655"/>
<dbReference type="CDD" id="cd07185">
    <property type="entry name" value="OmpA_C-like"/>
    <property type="match status" value="1"/>
</dbReference>
<dbReference type="OrthoDB" id="9815217at2"/>
<comment type="subcellular location">
    <subcellularLocation>
        <location evidence="1">Cell membrane</location>
        <topology evidence="1">Single-pass membrane protein</topology>
    </subcellularLocation>
</comment>
<evidence type="ECO:0000256" key="2">
    <source>
        <dbReference type="ARBA" id="ARBA00008914"/>
    </source>
</evidence>
<evidence type="ECO:0000256" key="3">
    <source>
        <dbReference type="ARBA" id="ARBA00022475"/>
    </source>
</evidence>
<dbReference type="InterPro" id="IPR050330">
    <property type="entry name" value="Bact_OuterMem_StrucFunc"/>
</dbReference>
<dbReference type="PANTHER" id="PTHR30329">
    <property type="entry name" value="STATOR ELEMENT OF FLAGELLAR MOTOR COMPLEX"/>
    <property type="match status" value="1"/>
</dbReference>
<sequence>MSDEEANCPECPPPGAPGWMGTFADLMSLLMCFFVLLLSFSEMDAMKFKRLAGSMAQAFGVQNKLDVKDPPKGTSIIAQEFSPGRPDPTPINQIYQHTDDLTELSLEVNASEEYDVAAGIDGQEAGVPDAEEEKKEPVDEQDVIEKIEELIKETQQDARELAEALQDQISKGEVEVETQGRQIIVRIREKGSFGSGSAELAGNYLPLLQEMRDVLSTKEGAISIQGHTDDIPIKTARFRSNWELSTSRAVSVAHAIFEGGILNPNRVQVSGFAETKPLASNETAEGRAKNRRVEIVIQQGLGGDAMKQGLRNLKEKDPEFFESLELETQDSGPAFNLDRSDIF</sequence>
<dbReference type="InterPro" id="IPR025713">
    <property type="entry name" value="MotB-like_N_dom"/>
</dbReference>
<keyword evidence="11" id="KW-0282">Flagellum</keyword>
<keyword evidence="3" id="KW-1003">Cell membrane</keyword>
<dbReference type="PROSITE" id="PS51123">
    <property type="entry name" value="OMPA_2"/>
    <property type="match status" value="1"/>
</dbReference>
<evidence type="ECO:0000256" key="5">
    <source>
        <dbReference type="ARBA" id="ARBA00022989"/>
    </source>
</evidence>
<dbReference type="GO" id="GO:0005886">
    <property type="term" value="C:plasma membrane"/>
    <property type="evidence" value="ECO:0007669"/>
    <property type="project" value="UniProtKB-SubCell"/>
</dbReference>
<evidence type="ECO:0000256" key="7">
    <source>
        <dbReference type="PROSITE-ProRule" id="PRU00473"/>
    </source>
</evidence>
<dbReference type="InterPro" id="IPR006665">
    <property type="entry name" value="OmpA-like"/>
</dbReference>
<dbReference type="Pfam" id="PF00691">
    <property type="entry name" value="OmpA"/>
    <property type="match status" value="1"/>
</dbReference>
<dbReference type="RefSeq" id="WP_085757577.1">
    <property type="nucleotide sequence ID" value="NZ_CP019343.1"/>
</dbReference>
<feature type="domain" description="OmpA-like" evidence="10">
    <location>
        <begin position="180"/>
        <end position="301"/>
    </location>
</feature>
<evidence type="ECO:0000256" key="8">
    <source>
        <dbReference type="SAM" id="Coils"/>
    </source>
</evidence>